<name>A0A382U5A0_9ZZZZ</name>
<accession>A0A382U5A0</accession>
<dbReference type="AlphaFoldDB" id="A0A382U5A0"/>
<evidence type="ECO:0008006" key="2">
    <source>
        <dbReference type="Google" id="ProtNLM"/>
    </source>
</evidence>
<dbReference type="PANTHER" id="PTHR46388:SF2">
    <property type="entry name" value="NHL REPEAT-CONTAINING PROTEIN 2"/>
    <property type="match status" value="1"/>
</dbReference>
<evidence type="ECO:0000313" key="1">
    <source>
        <dbReference type="EMBL" id="SVD29085.1"/>
    </source>
</evidence>
<feature type="non-terminal residue" evidence="1">
    <location>
        <position position="114"/>
    </location>
</feature>
<gene>
    <name evidence="1" type="ORF">METZ01_LOCUS381939</name>
</gene>
<dbReference type="InterPro" id="IPR036249">
    <property type="entry name" value="Thioredoxin-like_sf"/>
</dbReference>
<sequence>MHILPQLRKLEERYVDEVVVLGVHSAKFTAERGTEALRQAVLRYDIRHPVANDRDFAVWQRYAARAWPSLFFIDPQGLLVGKHEGEYRFEDLDNFLGPLVKQYSANGALHPRPS</sequence>
<reference evidence="1" key="1">
    <citation type="submission" date="2018-05" db="EMBL/GenBank/DDBJ databases">
        <authorList>
            <person name="Lanie J.A."/>
            <person name="Ng W.-L."/>
            <person name="Kazmierczak K.M."/>
            <person name="Andrzejewski T.M."/>
            <person name="Davidsen T.M."/>
            <person name="Wayne K.J."/>
            <person name="Tettelin H."/>
            <person name="Glass J.I."/>
            <person name="Rusch D."/>
            <person name="Podicherti R."/>
            <person name="Tsui H.-C.T."/>
            <person name="Winkler M.E."/>
        </authorList>
    </citation>
    <scope>NUCLEOTIDE SEQUENCE</scope>
</reference>
<dbReference type="SUPFAM" id="SSF52833">
    <property type="entry name" value="Thioredoxin-like"/>
    <property type="match status" value="1"/>
</dbReference>
<dbReference type="EMBL" id="UINC01141384">
    <property type="protein sequence ID" value="SVD29085.1"/>
    <property type="molecule type" value="Genomic_DNA"/>
</dbReference>
<dbReference type="Gene3D" id="3.40.30.10">
    <property type="entry name" value="Glutaredoxin"/>
    <property type="match status" value="1"/>
</dbReference>
<dbReference type="PANTHER" id="PTHR46388">
    <property type="entry name" value="NHL REPEAT-CONTAINING PROTEIN 2"/>
    <property type="match status" value="1"/>
</dbReference>
<organism evidence="1">
    <name type="scientific">marine metagenome</name>
    <dbReference type="NCBI Taxonomy" id="408172"/>
    <lineage>
        <taxon>unclassified sequences</taxon>
        <taxon>metagenomes</taxon>
        <taxon>ecological metagenomes</taxon>
    </lineage>
</organism>
<proteinExistence type="predicted"/>
<protein>
    <recommendedName>
        <fullName evidence="2">Alkyl hydroperoxide reductase subunit C/ Thiol specific antioxidant domain-containing protein</fullName>
    </recommendedName>
</protein>